<dbReference type="EMBL" id="JAODUP010000217">
    <property type="protein sequence ID" value="KAK2156268.1"/>
    <property type="molecule type" value="Genomic_DNA"/>
</dbReference>
<dbReference type="InterPro" id="IPR000488">
    <property type="entry name" value="Death_dom"/>
</dbReference>
<dbReference type="PROSITE" id="PS50017">
    <property type="entry name" value="DEATH_DOMAIN"/>
    <property type="match status" value="1"/>
</dbReference>
<dbReference type="Proteomes" id="UP001208570">
    <property type="component" value="Unassembled WGS sequence"/>
</dbReference>
<sequence>MTKEVTAKHKKNQRAWKKYKEAGYPRSYHLNFYRDELKYRDKSPCHNEVLNEKSFCGLICGTKNSESKDCYLALMFMTFTIIITLEDNDKKQSVVQTCKNLFQDIFGSYKSCRIKFEHYPKNEKKRFMKECTGYVLLSVTKHRVSICSETFFHVCLYTWYHNEVTMEFELPNVKLEISTEKNHPGLYIFHSEKCLILKQSLSQIRGMNIYESVVSSQTLPSFNQSTSQSLSSSSTSSQQSTPLTPPRKLTAGSLSLTEAPPWPAQPLDTPESNFRSSNCGMSSTSSGSVFEYDQDIEDIYMTTHSSTSDYDLEFSFDINDYISKNRESVMQALGSFCCKDLVKPTAAGLESNNVVLDKTDFCMRCMSLKSLVLNESNLTSEKDYLRLNTFYDVCDKFSFWVKQRSPGRDTLQLKQLVRFKLCTRLYAETSFVNGCYKEDWEVLAEDIGICSSAIGLIRIGVKKSFLPYPAAEIVIRHWQFMYNRYGTTIPSGKCPIACTTEELLKILNRLKRSDLVELIKSNSCPSVEKESEQ</sequence>
<reference evidence="3" key="1">
    <citation type="journal article" date="2023" name="Mol. Biol. Evol.">
        <title>Third-Generation Sequencing Reveals the Adaptive Role of the Epigenome in Three Deep-Sea Polychaetes.</title>
        <authorList>
            <person name="Perez M."/>
            <person name="Aroh O."/>
            <person name="Sun Y."/>
            <person name="Lan Y."/>
            <person name="Juniper S.K."/>
            <person name="Young C.R."/>
            <person name="Angers B."/>
            <person name="Qian P.Y."/>
        </authorList>
    </citation>
    <scope>NUCLEOTIDE SEQUENCE</scope>
    <source>
        <strain evidence="3">P08H-3</strain>
    </source>
</reference>
<dbReference type="GO" id="GO:0007165">
    <property type="term" value="P:signal transduction"/>
    <property type="evidence" value="ECO:0007669"/>
    <property type="project" value="InterPro"/>
</dbReference>
<keyword evidence="4" id="KW-1185">Reference proteome</keyword>
<evidence type="ECO:0000313" key="3">
    <source>
        <dbReference type="EMBL" id="KAK2156268.1"/>
    </source>
</evidence>
<dbReference type="AlphaFoldDB" id="A0AAD9JPK5"/>
<evidence type="ECO:0000313" key="4">
    <source>
        <dbReference type="Proteomes" id="UP001208570"/>
    </source>
</evidence>
<organism evidence="3 4">
    <name type="scientific">Paralvinella palmiformis</name>
    <dbReference type="NCBI Taxonomy" id="53620"/>
    <lineage>
        <taxon>Eukaryota</taxon>
        <taxon>Metazoa</taxon>
        <taxon>Spiralia</taxon>
        <taxon>Lophotrochozoa</taxon>
        <taxon>Annelida</taxon>
        <taxon>Polychaeta</taxon>
        <taxon>Sedentaria</taxon>
        <taxon>Canalipalpata</taxon>
        <taxon>Terebellida</taxon>
        <taxon>Terebelliformia</taxon>
        <taxon>Alvinellidae</taxon>
        <taxon>Paralvinella</taxon>
    </lineage>
</organism>
<evidence type="ECO:0000259" key="2">
    <source>
        <dbReference type="PROSITE" id="PS50017"/>
    </source>
</evidence>
<feature type="region of interest" description="Disordered" evidence="1">
    <location>
        <begin position="225"/>
        <end position="287"/>
    </location>
</feature>
<name>A0AAD9JPK5_9ANNE</name>
<feature type="domain" description="Death" evidence="2">
    <location>
        <begin position="438"/>
        <end position="523"/>
    </location>
</feature>
<protein>
    <recommendedName>
        <fullName evidence="2">Death domain-containing protein</fullName>
    </recommendedName>
</protein>
<gene>
    <name evidence="3" type="ORF">LSH36_217g03042</name>
</gene>
<comment type="caution">
    <text evidence="3">The sequence shown here is derived from an EMBL/GenBank/DDBJ whole genome shotgun (WGS) entry which is preliminary data.</text>
</comment>
<accession>A0AAD9JPK5</accession>
<evidence type="ECO:0000256" key="1">
    <source>
        <dbReference type="SAM" id="MobiDB-lite"/>
    </source>
</evidence>
<proteinExistence type="predicted"/>
<feature type="compositionally biased region" description="Low complexity" evidence="1">
    <location>
        <begin position="225"/>
        <end position="242"/>
    </location>
</feature>
<feature type="compositionally biased region" description="Low complexity" evidence="1">
    <location>
        <begin position="276"/>
        <end position="287"/>
    </location>
</feature>